<dbReference type="Proteomes" id="UP000031760">
    <property type="component" value="Chromosome"/>
</dbReference>
<evidence type="ECO:0000313" key="1">
    <source>
        <dbReference type="EMBL" id="BAO56050.1"/>
    </source>
</evidence>
<dbReference type="HOGENOM" id="CLU_769104_0_0_10"/>
<accession>W8VS67</accession>
<keyword evidence="2" id="KW-1185">Reference proteome</keyword>
<gene>
    <name evidence="1" type="ORF">NMS_2041</name>
</gene>
<organism evidence="1 2">
    <name type="scientific">Nonlabens marinus S1-08</name>
    <dbReference type="NCBI Taxonomy" id="1454201"/>
    <lineage>
        <taxon>Bacteria</taxon>
        <taxon>Pseudomonadati</taxon>
        <taxon>Bacteroidota</taxon>
        <taxon>Flavobacteriia</taxon>
        <taxon>Flavobacteriales</taxon>
        <taxon>Flavobacteriaceae</taxon>
        <taxon>Nonlabens</taxon>
    </lineage>
</organism>
<sequence>MLNARLQFNHINYLHQPKTIKGKVTAKGERTPHTHYTFAVSKHTEMKILQTIIILFITISSFAQSNYDDSKISNKTKKAVKKIEKVNELMSSAVYSSGMRPKQWDNFETLKKTATESELIELTNHPNGVVRSYSFWALSYNKNVDLFKIVKNHLNDDELISTQFGCIGGQEKVGDFYIQVLTPQYVDLDSKKLNKQQFRELDSLLVYSNNNLNAKYGAIQRIESSESNYGKIKELYLEKNDQSALVKLAKYNKVEDIELILNNREKDNSEEGGYFHTYKAISNFPNSEFFTFLKSQLQKTLDNTHYSNEWTQLYRAIASYKNEEAKNQLLIPFTQVEHKNIRKYHLNMIFSALNEFQSDS</sequence>
<reference evidence="1 2" key="1">
    <citation type="journal article" date="2014" name="Proc. Natl. Acad. Sci. U.S.A.">
        <title>Functional characterization of flavobacteria rhodopsins reveals a unique class of light-driven chloride pump in bacteria.</title>
        <authorList>
            <person name="Yoshizawa S."/>
            <person name="Kumagai Y."/>
            <person name="Kim H."/>
            <person name="Ogura Y."/>
            <person name="Hayashi T."/>
            <person name="Iwasaki W."/>
            <person name="DeLong E.F."/>
            <person name="Kogure K."/>
        </authorList>
    </citation>
    <scope>NUCLEOTIDE SEQUENCE [LARGE SCALE GENOMIC DNA]</scope>
    <source>
        <strain evidence="1 2">S1-08</strain>
    </source>
</reference>
<dbReference type="KEGG" id="nmf:NMS_2041"/>
<dbReference type="AlphaFoldDB" id="W8VS67"/>
<evidence type="ECO:0000313" key="2">
    <source>
        <dbReference type="Proteomes" id="UP000031760"/>
    </source>
</evidence>
<dbReference type="EMBL" id="AP014548">
    <property type="protein sequence ID" value="BAO56050.1"/>
    <property type="molecule type" value="Genomic_DNA"/>
</dbReference>
<name>W8VS67_9FLAO</name>
<protein>
    <submittedName>
        <fullName evidence="1">Uncharacterized protein</fullName>
    </submittedName>
</protein>
<proteinExistence type="predicted"/>